<dbReference type="GO" id="GO:0005743">
    <property type="term" value="C:mitochondrial inner membrane"/>
    <property type="evidence" value="ECO:0007669"/>
    <property type="project" value="UniProtKB-SubCell"/>
</dbReference>
<dbReference type="EMBL" id="SFCI01000118">
    <property type="protein sequence ID" value="TFY82330.1"/>
    <property type="molecule type" value="Genomic_DNA"/>
</dbReference>
<dbReference type="AlphaFoldDB" id="A0A4Z0A764"/>
<sequence length="289" mass="32952">MRNITALKEGRDIIVDRLSTTFSRLGGEINHVTGYEEIEALKRRVVEQEALIDAARNKAREAKLAYEQAVQQRSNSQREVNELLGRKSTWADSDVSRFTALVRQDHLHEQDEARAKTAVQESEDTVERAFSDLTRSILGRYHEEQIWSDKIRSLSTYGSLAVLGVNLLVFIVAILLVEPWKRRRLVQEFEHKVEELTQTNLSVWQDSMGGLEGRLDAQQQLLIQQSTALEPVVSAVAEREAVGEVTEEPETRIEKDRYWAVRDRDMAFVMASTATAAAALGWLARSWFR</sequence>
<keyword evidence="2 10" id="KW-0812">Transmembrane</keyword>
<name>A0A4Z0A764_9AGAM</name>
<evidence type="ECO:0000313" key="13">
    <source>
        <dbReference type="Proteomes" id="UP000298061"/>
    </source>
</evidence>
<dbReference type="Proteomes" id="UP000298061">
    <property type="component" value="Unassembled WGS sequence"/>
</dbReference>
<dbReference type="PANTHER" id="PTHR31961:SF3">
    <property type="entry name" value="SENSITIVE TO HIGH EXPRESSION PROTEIN 9, MITOCHONDRIAL"/>
    <property type="match status" value="1"/>
</dbReference>
<keyword evidence="5 10" id="KW-1133">Transmembrane helix</keyword>
<evidence type="ECO:0000256" key="4">
    <source>
        <dbReference type="ARBA" id="ARBA00022946"/>
    </source>
</evidence>
<proteinExistence type="inferred from homology"/>
<comment type="subunit">
    <text evidence="10">Homooligomer.</text>
</comment>
<evidence type="ECO:0000256" key="3">
    <source>
        <dbReference type="ARBA" id="ARBA00022792"/>
    </source>
</evidence>
<feature type="transmembrane region" description="Helical" evidence="10">
    <location>
        <begin position="157"/>
        <end position="177"/>
    </location>
</feature>
<comment type="function">
    <text evidence="9">Required for the maintenance of the structure of the mitochondrial inner membrane. Involved in mitochondrial morphology. Causes growth arrest when highly overexpressed.</text>
</comment>
<dbReference type="GO" id="GO:0007007">
    <property type="term" value="P:inner mitochondrial membrane organization"/>
    <property type="evidence" value="ECO:0007669"/>
    <property type="project" value="TreeGrafter"/>
</dbReference>
<evidence type="ECO:0000256" key="10">
    <source>
        <dbReference type="RuleBase" id="RU364128"/>
    </source>
</evidence>
<accession>A0A4Z0A764</accession>
<feature type="transmembrane region" description="Helical" evidence="10">
    <location>
        <begin position="267"/>
        <end position="288"/>
    </location>
</feature>
<gene>
    <name evidence="12" type="ORF">EWM64_g1680</name>
</gene>
<keyword evidence="13" id="KW-1185">Reference proteome</keyword>
<dbReference type="PANTHER" id="PTHR31961">
    <property type="entry name" value="SENSITIVE TO HIGH EXPRESSION PROTEIN 9, MITOCHONDRIAL"/>
    <property type="match status" value="1"/>
</dbReference>
<evidence type="ECO:0000256" key="7">
    <source>
        <dbReference type="ARBA" id="ARBA00023128"/>
    </source>
</evidence>
<keyword evidence="7 10" id="KW-0496">Mitochondrion</keyword>
<comment type="caution">
    <text evidence="12">The sequence shown here is derived from an EMBL/GenBank/DDBJ whole genome shotgun (WGS) entry which is preliminary data.</text>
</comment>
<keyword evidence="8 10" id="KW-0472">Membrane</keyword>
<comment type="similarity">
    <text evidence="1 10">Belongs to the SHE9 family.</text>
</comment>
<evidence type="ECO:0000256" key="2">
    <source>
        <dbReference type="ARBA" id="ARBA00022692"/>
    </source>
</evidence>
<dbReference type="InterPro" id="IPR008839">
    <property type="entry name" value="MDM33_fungi"/>
</dbReference>
<evidence type="ECO:0000256" key="11">
    <source>
        <dbReference type="SAM" id="Coils"/>
    </source>
</evidence>
<evidence type="ECO:0000256" key="9">
    <source>
        <dbReference type="ARBA" id="ARBA00024807"/>
    </source>
</evidence>
<reference evidence="12 13" key="1">
    <citation type="submission" date="2019-02" db="EMBL/GenBank/DDBJ databases">
        <title>Genome sequencing of the rare red list fungi Hericium alpestre (H. flagellum).</title>
        <authorList>
            <person name="Buettner E."/>
            <person name="Kellner H."/>
        </authorList>
    </citation>
    <scope>NUCLEOTIDE SEQUENCE [LARGE SCALE GENOMIC DNA]</scope>
    <source>
        <strain evidence="12 13">DSM 108284</strain>
    </source>
</reference>
<keyword evidence="6 11" id="KW-0175">Coiled coil</keyword>
<comment type="subcellular location">
    <subcellularLocation>
        <location evidence="10">Mitochondrion inner membrane</location>
        <topology evidence="10">Multi-pass membrane protein</topology>
    </subcellularLocation>
</comment>
<evidence type="ECO:0000256" key="1">
    <source>
        <dbReference type="ARBA" id="ARBA00007472"/>
    </source>
</evidence>
<organism evidence="12 13">
    <name type="scientific">Hericium alpestre</name>
    <dbReference type="NCBI Taxonomy" id="135208"/>
    <lineage>
        <taxon>Eukaryota</taxon>
        <taxon>Fungi</taxon>
        <taxon>Dikarya</taxon>
        <taxon>Basidiomycota</taxon>
        <taxon>Agaricomycotina</taxon>
        <taxon>Agaricomycetes</taxon>
        <taxon>Russulales</taxon>
        <taxon>Hericiaceae</taxon>
        <taxon>Hericium</taxon>
    </lineage>
</organism>
<dbReference type="STRING" id="135208.A0A4Z0A764"/>
<dbReference type="OrthoDB" id="5595506at2759"/>
<keyword evidence="4 10" id="KW-0809">Transit peptide</keyword>
<dbReference type="Pfam" id="PF05546">
    <property type="entry name" value="She9_MDM33"/>
    <property type="match status" value="1"/>
</dbReference>
<keyword evidence="3 10" id="KW-0999">Mitochondrion inner membrane</keyword>
<evidence type="ECO:0000256" key="5">
    <source>
        <dbReference type="ARBA" id="ARBA00022989"/>
    </source>
</evidence>
<evidence type="ECO:0000256" key="8">
    <source>
        <dbReference type="ARBA" id="ARBA00023136"/>
    </source>
</evidence>
<evidence type="ECO:0000256" key="6">
    <source>
        <dbReference type="ARBA" id="ARBA00023054"/>
    </source>
</evidence>
<protein>
    <recommendedName>
        <fullName evidence="10">Sensitive to high expression protein 9, mitochondrial</fullName>
    </recommendedName>
</protein>
<evidence type="ECO:0000313" key="12">
    <source>
        <dbReference type="EMBL" id="TFY82330.1"/>
    </source>
</evidence>
<feature type="coiled-coil region" evidence="11">
    <location>
        <begin position="38"/>
        <end position="86"/>
    </location>
</feature>